<reference evidence="8" key="1">
    <citation type="journal article" date="2020" name="Stud. Mycol.">
        <title>101 Dothideomycetes genomes: A test case for predicting lifestyles and emergence of pathogens.</title>
        <authorList>
            <person name="Haridas S."/>
            <person name="Albert R."/>
            <person name="Binder M."/>
            <person name="Bloem J."/>
            <person name="LaButti K."/>
            <person name="Salamov A."/>
            <person name="Andreopoulos B."/>
            <person name="Baker S."/>
            <person name="Barry K."/>
            <person name="Bills G."/>
            <person name="Bluhm B."/>
            <person name="Cannon C."/>
            <person name="Castanera R."/>
            <person name="Culley D."/>
            <person name="Daum C."/>
            <person name="Ezra D."/>
            <person name="Gonzalez J."/>
            <person name="Henrissat B."/>
            <person name="Kuo A."/>
            <person name="Liang C."/>
            <person name="Lipzen A."/>
            <person name="Lutzoni F."/>
            <person name="Magnuson J."/>
            <person name="Mondo S."/>
            <person name="Nolan M."/>
            <person name="Ohm R."/>
            <person name="Pangilinan J."/>
            <person name="Park H.-J."/>
            <person name="Ramirez L."/>
            <person name="Alfaro M."/>
            <person name="Sun H."/>
            <person name="Tritt A."/>
            <person name="Yoshinaga Y."/>
            <person name="Zwiers L.-H."/>
            <person name="Turgeon B."/>
            <person name="Goodwin S."/>
            <person name="Spatafora J."/>
            <person name="Crous P."/>
            <person name="Grigoriev I."/>
        </authorList>
    </citation>
    <scope>NUCLEOTIDE SEQUENCE [LARGE SCALE GENOMIC DNA]</scope>
    <source>
        <strain evidence="8">CECT 20119</strain>
    </source>
</reference>
<dbReference type="GO" id="GO:0000976">
    <property type="term" value="F:transcription cis-regulatory region binding"/>
    <property type="evidence" value="ECO:0007669"/>
    <property type="project" value="InterPro"/>
</dbReference>
<feature type="region of interest" description="Disordered" evidence="5">
    <location>
        <begin position="327"/>
        <end position="424"/>
    </location>
</feature>
<dbReference type="GO" id="GO:0034599">
    <property type="term" value="P:cellular response to oxidative stress"/>
    <property type="evidence" value="ECO:0007669"/>
    <property type="project" value="UniProtKB-ARBA"/>
</dbReference>
<dbReference type="FunFam" id="1.20.5.170:FF:000067">
    <property type="entry name" value="BZIP transcription factor"/>
    <property type="match status" value="1"/>
</dbReference>
<feature type="compositionally biased region" description="Basic and acidic residues" evidence="5">
    <location>
        <begin position="200"/>
        <end position="210"/>
    </location>
</feature>
<dbReference type="OrthoDB" id="5380163at2759"/>
<evidence type="ECO:0000313" key="8">
    <source>
        <dbReference type="Proteomes" id="UP000799538"/>
    </source>
</evidence>
<dbReference type="Gene3D" id="1.10.238.100">
    <property type="entry name" value="YAP1 redox domain. Chain B"/>
    <property type="match status" value="1"/>
</dbReference>
<name>A0A6A6GNY6_9PEZI</name>
<dbReference type="PANTHER" id="PTHR40621:SF6">
    <property type="entry name" value="AP-1-LIKE TRANSCRIPTION FACTOR YAP1-RELATED"/>
    <property type="match status" value="1"/>
</dbReference>
<dbReference type="SMART" id="SM00338">
    <property type="entry name" value="BRLZ"/>
    <property type="match status" value="1"/>
</dbReference>
<dbReference type="PROSITE" id="PS00036">
    <property type="entry name" value="BZIP_BASIC"/>
    <property type="match status" value="1"/>
</dbReference>
<feature type="compositionally biased region" description="Polar residues" evidence="5">
    <location>
        <begin position="245"/>
        <end position="255"/>
    </location>
</feature>
<evidence type="ECO:0000256" key="1">
    <source>
        <dbReference type="ARBA" id="ARBA00004123"/>
    </source>
</evidence>
<dbReference type="Proteomes" id="UP000799538">
    <property type="component" value="Unassembled WGS sequence"/>
</dbReference>
<dbReference type="AlphaFoldDB" id="A0A6A6GNY6"/>
<feature type="compositionally biased region" description="Basic and acidic residues" evidence="5">
    <location>
        <begin position="153"/>
        <end position="182"/>
    </location>
</feature>
<comment type="subcellular location">
    <subcellularLocation>
        <location evidence="2">Cytoplasm</location>
    </subcellularLocation>
    <subcellularLocation>
        <location evidence="1">Nucleus</location>
    </subcellularLocation>
</comment>
<dbReference type="PANTHER" id="PTHR40621">
    <property type="entry name" value="TRANSCRIPTION FACTOR KAPC-RELATED"/>
    <property type="match status" value="1"/>
</dbReference>
<feature type="domain" description="BZIP" evidence="6">
    <location>
        <begin position="137"/>
        <end position="200"/>
    </location>
</feature>
<evidence type="ECO:0000256" key="3">
    <source>
        <dbReference type="ARBA" id="ARBA00023242"/>
    </source>
</evidence>
<feature type="compositionally biased region" description="Polar residues" evidence="5">
    <location>
        <begin position="269"/>
        <end position="310"/>
    </location>
</feature>
<organism evidence="7 8">
    <name type="scientific">Elsinoe ampelina</name>
    <dbReference type="NCBI Taxonomy" id="302913"/>
    <lineage>
        <taxon>Eukaryota</taxon>
        <taxon>Fungi</taxon>
        <taxon>Dikarya</taxon>
        <taxon>Ascomycota</taxon>
        <taxon>Pezizomycotina</taxon>
        <taxon>Dothideomycetes</taxon>
        <taxon>Dothideomycetidae</taxon>
        <taxon>Myriangiales</taxon>
        <taxon>Elsinoaceae</taxon>
        <taxon>Elsinoe</taxon>
    </lineage>
</organism>
<proteinExistence type="inferred from homology"/>
<feature type="region of interest" description="Disordered" evidence="5">
    <location>
        <begin position="200"/>
        <end position="222"/>
    </location>
</feature>
<gene>
    <name evidence="7" type="ORF">BDZ85DRAFT_277360</name>
</gene>
<accession>A0A6A6GNY6</accession>
<dbReference type="InterPro" id="IPR023167">
    <property type="entry name" value="Yap1_redox_dom_sf"/>
</dbReference>
<dbReference type="Gene3D" id="1.20.5.170">
    <property type="match status" value="1"/>
</dbReference>
<protein>
    <submittedName>
        <fullName evidence="7">Transcription factor PAP1-domain-containing protein</fullName>
    </submittedName>
</protein>
<evidence type="ECO:0000259" key="6">
    <source>
        <dbReference type="PROSITE" id="PS50217"/>
    </source>
</evidence>
<dbReference type="InterPro" id="IPR013910">
    <property type="entry name" value="TF_PAP1"/>
</dbReference>
<sequence>MATIDLQDPRYLTGNQQNLLRAALVSNNPTVQPNLKQNSDNMAAQLQNPYATAQSLQGVDGLNNFDFDNPEFANYLDGDTSFDFDASELAGLDAEEIRDIHDKRKASDDEDQDEGDAKRGEGEDKQPKKPGRKPLTSEPTTKRKAQNRAAQRAFRERKEKHLKDLETKVAELTKSTEHDKQENGLLRAQVQRLQSELKEYRRRMTSDGNRKSPPSLANGVSMPNRNEFAFEFPVFGQLPGATTQIFGNSNSNDSTIIKREGSGSPGGVIQQSRHNSASQSPLNRDNKASPHQNGANGTHRSDSQTSTGIQSFAGLFSPGLLNNVASAGNSPDYGFPRSQNSPQSQHQDNGTDTNSGLSRVFRFNSESATSNTDSPSQSSMSNFNATSSCNTSPAPSHPSPPKDSVPTTNPGLTHHDLSSSNSLATPSTLNGIDWLASQNGGGFDPVLFGDYRESQDAIVGDGEFNNGFFNDAFPIDFGSPLNFGVASPKPTPNTINGKKVVPNPSNVKAAAQEKSEACQKLMQQVEKCSGGDEDYATATVNPSRVTGAPGAPGTLLSANTIWNQLQHNKDFQDGKFDLDGLCSELRAKAKCSESGVVVPASDVDVAFKKMCSPTPEVPAAPYQNHTLVWNNDDVDGAIQNLGGEKVNWGGFGLR</sequence>
<dbReference type="Pfam" id="PF00170">
    <property type="entry name" value="bZIP_1"/>
    <property type="match status" value="1"/>
</dbReference>
<dbReference type="SUPFAM" id="SSF57959">
    <property type="entry name" value="Leucine zipper domain"/>
    <property type="match status" value="1"/>
</dbReference>
<feature type="compositionally biased region" description="Polar residues" evidence="5">
    <location>
        <begin position="364"/>
        <end position="394"/>
    </location>
</feature>
<evidence type="ECO:0000256" key="2">
    <source>
        <dbReference type="ARBA" id="ARBA00004496"/>
    </source>
</evidence>
<comment type="similarity">
    <text evidence="4">Belongs to the bZIP family. YAP subfamily.</text>
</comment>
<dbReference type="CDD" id="cd14688">
    <property type="entry name" value="bZIP_YAP"/>
    <property type="match status" value="1"/>
</dbReference>
<feature type="compositionally biased region" description="Polar residues" evidence="5">
    <location>
        <begin position="337"/>
        <end position="357"/>
    </location>
</feature>
<evidence type="ECO:0000313" key="7">
    <source>
        <dbReference type="EMBL" id="KAF2227462.1"/>
    </source>
</evidence>
<evidence type="ECO:0000256" key="5">
    <source>
        <dbReference type="SAM" id="MobiDB-lite"/>
    </source>
</evidence>
<feature type="compositionally biased region" description="Basic and acidic residues" evidence="5">
    <location>
        <begin position="115"/>
        <end position="127"/>
    </location>
</feature>
<feature type="region of interest" description="Disordered" evidence="5">
    <location>
        <begin position="100"/>
        <end position="188"/>
    </location>
</feature>
<dbReference type="InterPro" id="IPR046347">
    <property type="entry name" value="bZIP_sf"/>
</dbReference>
<dbReference type="PROSITE" id="PS50217">
    <property type="entry name" value="BZIP"/>
    <property type="match status" value="1"/>
</dbReference>
<dbReference type="Pfam" id="PF08601">
    <property type="entry name" value="PAP1"/>
    <property type="match status" value="2"/>
</dbReference>
<dbReference type="InterPro" id="IPR004827">
    <property type="entry name" value="bZIP"/>
</dbReference>
<dbReference type="EMBL" id="ML992501">
    <property type="protein sequence ID" value="KAF2227462.1"/>
    <property type="molecule type" value="Genomic_DNA"/>
</dbReference>
<dbReference type="GO" id="GO:0001228">
    <property type="term" value="F:DNA-binding transcription activator activity, RNA polymerase II-specific"/>
    <property type="evidence" value="ECO:0007669"/>
    <property type="project" value="TreeGrafter"/>
</dbReference>
<keyword evidence="8" id="KW-1185">Reference proteome</keyword>
<dbReference type="SUPFAM" id="SSF111430">
    <property type="entry name" value="YAP1 redox domain"/>
    <property type="match status" value="1"/>
</dbReference>
<feature type="region of interest" description="Disordered" evidence="5">
    <location>
        <begin position="245"/>
        <end position="310"/>
    </location>
</feature>
<dbReference type="InterPro" id="IPR050936">
    <property type="entry name" value="AP-1-like"/>
</dbReference>
<dbReference type="GO" id="GO:0090575">
    <property type="term" value="C:RNA polymerase II transcription regulator complex"/>
    <property type="evidence" value="ECO:0007669"/>
    <property type="project" value="TreeGrafter"/>
</dbReference>
<keyword evidence="3" id="KW-0539">Nucleus</keyword>
<evidence type="ECO:0000256" key="4">
    <source>
        <dbReference type="ARBA" id="ARBA00038132"/>
    </source>
</evidence>
<dbReference type="GO" id="GO:0005737">
    <property type="term" value="C:cytoplasm"/>
    <property type="evidence" value="ECO:0007669"/>
    <property type="project" value="UniProtKB-SubCell"/>
</dbReference>